<accession>A0A314Y0C6</accession>
<evidence type="ECO:0000313" key="3">
    <source>
        <dbReference type="Proteomes" id="UP000250321"/>
    </source>
</evidence>
<organism evidence="2 3">
    <name type="scientific">Prunus yedoensis var. nudiflora</name>
    <dbReference type="NCBI Taxonomy" id="2094558"/>
    <lineage>
        <taxon>Eukaryota</taxon>
        <taxon>Viridiplantae</taxon>
        <taxon>Streptophyta</taxon>
        <taxon>Embryophyta</taxon>
        <taxon>Tracheophyta</taxon>
        <taxon>Spermatophyta</taxon>
        <taxon>Magnoliopsida</taxon>
        <taxon>eudicotyledons</taxon>
        <taxon>Gunneridae</taxon>
        <taxon>Pentapetalae</taxon>
        <taxon>rosids</taxon>
        <taxon>fabids</taxon>
        <taxon>Rosales</taxon>
        <taxon>Rosaceae</taxon>
        <taxon>Amygdaloideae</taxon>
        <taxon>Amygdaleae</taxon>
        <taxon>Prunus</taxon>
    </lineage>
</organism>
<dbReference type="AlphaFoldDB" id="A0A314Y0C6"/>
<evidence type="ECO:0000313" key="2">
    <source>
        <dbReference type="EMBL" id="PQP98288.1"/>
    </source>
</evidence>
<reference evidence="2 3" key="1">
    <citation type="submission" date="2018-02" db="EMBL/GenBank/DDBJ databases">
        <title>Draft genome of wild Prunus yedoensis var. nudiflora.</title>
        <authorList>
            <person name="Baek S."/>
            <person name="Kim J.-H."/>
            <person name="Choi K."/>
            <person name="Kim G.-B."/>
            <person name="Cho A."/>
            <person name="Jang H."/>
            <person name="Shin C.-H."/>
            <person name="Yu H.-J."/>
            <person name="Mun J.-H."/>
        </authorList>
    </citation>
    <scope>NUCLEOTIDE SEQUENCE [LARGE SCALE GENOMIC DNA]</scope>
    <source>
        <strain evidence="3">cv. Jeju island</strain>
        <tissue evidence="2">Leaf</tissue>
    </source>
</reference>
<sequence>MTPEAGDKRVRMDSPPPRQEGLPEVASGPMPQPPGKEKVSDPLIVDRRFKHIHLSVRTIKLEEGVDLLPYEPELGPDTATEGGVVRMSNPTFPGLSMPGVFRPRSELAVNLSSAEGRRVIMELRKLDVVLVNVVDELRSLWNLIRAPDFDPVAAPDTL</sequence>
<dbReference type="Proteomes" id="UP000250321">
    <property type="component" value="Unassembled WGS sequence"/>
</dbReference>
<feature type="region of interest" description="Disordered" evidence="1">
    <location>
        <begin position="1"/>
        <end position="42"/>
    </location>
</feature>
<keyword evidence="3" id="KW-1185">Reference proteome</keyword>
<dbReference type="EMBL" id="PJQY01001908">
    <property type="protein sequence ID" value="PQP98288.1"/>
    <property type="molecule type" value="Genomic_DNA"/>
</dbReference>
<name>A0A314Y0C6_PRUYE</name>
<gene>
    <name evidence="2" type="ORF">Pyn_37589</name>
</gene>
<feature type="compositionally biased region" description="Basic and acidic residues" evidence="1">
    <location>
        <begin position="1"/>
        <end position="12"/>
    </location>
</feature>
<proteinExistence type="predicted"/>
<protein>
    <submittedName>
        <fullName evidence="2">Uncharacterized protein</fullName>
    </submittedName>
</protein>
<comment type="caution">
    <text evidence="2">The sequence shown here is derived from an EMBL/GenBank/DDBJ whole genome shotgun (WGS) entry which is preliminary data.</text>
</comment>
<evidence type="ECO:0000256" key="1">
    <source>
        <dbReference type="SAM" id="MobiDB-lite"/>
    </source>
</evidence>